<keyword evidence="2" id="KW-0810">Translation regulation</keyword>
<evidence type="ECO:0000256" key="2">
    <source>
        <dbReference type="HAMAP-Rule" id="MF_01477"/>
    </source>
</evidence>
<comment type="caution">
    <text evidence="4">The sequence shown here is derived from an EMBL/GenBank/DDBJ whole genome shotgun (WGS) entry which is preliminary data.</text>
</comment>
<proteinExistence type="inferred from homology"/>
<dbReference type="AlphaFoldDB" id="A0A940MYG3"/>
<accession>A0A940MYG3</accession>
<dbReference type="SUPFAM" id="SSF81301">
    <property type="entry name" value="Nucleotidyltransferase"/>
    <property type="match status" value="1"/>
</dbReference>
<dbReference type="GO" id="GO:0043023">
    <property type="term" value="F:ribosomal large subunit binding"/>
    <property type="evidence" value="ECO:0007669"/>
    <property type="project" value="TreeGrafter"/>
</dbReference>
<dbReference type="GO" id="GO:0005737">
    <property type="term" value="C:cytoplasm"/>
    <property type="evidence" value="ECO:0007669"/>
    <property type="project" value="UniProtKB-SubCell"/>
</dbReference>
<feature type="region of interest" description="Disordered" evidence="3">
    <location>
        <begin position="136"/>
        <end position="300"/>
    </location>
</feature>
<dbReference type="NCBIfam" id="TIGR00090">
    <property type="entry name" value="rsfS_iojap_ybeB"/>
    <property type="match status" value="1"/>
</dbReference>
<dbReference type="InterPro" id="IPR004394">
    <property type="entry name" value="Iojap/RsfS/C7orf30"/>
</dbReference>
<comment type="subunit">
    <text evidence="2">Interacts with ribosomal protein uL14 (rplN).</text>
</comment>
<feature type="compositionally biased region" description="Acidic residues" evidence="3">
    <location>
        <begin position="161"/>
        <end position="205"/>
    </location>
</feature>
<gene>
    <name evidence="2 4" type="primary">rsfS</name>
    <name evidence="4" type="ORF">J5Y10_16830</name>
</gene>
<reference evidence="4" key="1">
    <citation type="submission" date="2021-03" db="EMBL/GenBank/DDBJ databases">
        <authorList>
            <person name="So Y."/>
        </authorList>
    </citation>
    <scope>NUCLEOTIDE SEQUENCE</scope>
    <source>
        <strain evidence="4">SG15</strain>
    </source>
</reference>
<evidence type="ECO:0000256" key="3">
    <source>
        <dbReference type="SAM" id="MobiDB-lite"/>
    </source>
</evidence>
<dbReference type="Pfam" id="PF02410">
    <property type="entry name" value="RsfS"/>
    <property type="match status" value="1"/>
</dbReference>
<evidence type="ECO:0000313" key="4">
    <source>
        <dbReference type="EMBL" id="MBP0494451.1"/>
    </source>
</evidence>
<keyword evidence="2" id="KW-0678">Repressor</keyword>
<sequence length="300" mass="31776">MAELEAEAAPTPRKRATVAGPKQRGRTQPRPAPSPDRLEELVRATVTSLEDDKAENVVVLDVASRSAFADRMVVATGLAERQIEAMARHVEEALAEHGIRRIRTEASPDWVLLDAGDLVIHLFKPEARQNYALERMWGPDSPAPEEGTMSARPSDGAAGDEGPDDVLADGDDDDLDDDDVVGDEDSGDQDSGDEDEDDSMTDDETAAAPDPRKPMVDGDADDAQAGDAQDRAYIGELGDGRPGGNGDGAILPRGEALDGPAGFSFNVTGEDMQPTFPDEESGGAATLSEGANTRKKGRKD</sequence>
<dbReference type="GO" id="GO:0090071">
    <property type="term" value="P:negative regulation of ribosome biogenesis"/>
    <property type="evidence" value="ECO:0007669"/>
    <property type="project" value="UniProtKB-UniRule"/>
</dbReference>
<feature type="region of interest" description="Disordered" evidence="3">
    <location>
        <begin position="1"/>
        <end position="38"/>
    </location>
</feature>
<comment type="similarity">
    <text evidence="1 2">Belongs to the Iojap/RsfS family.</text>
</comment>
<dbReference type="PANTHER" id="PTHR21043">
    <property type="entry name" value="IOJAP SUPERFAMILY ORTHOLOG"/>
    <property type="match status" value="1"/>
</dbReference>
<dbReference type="HAMAP" id="MF_01477">
    <property type="entry name" value="Iojap_RsfS"/>
    <property type="match status" value="1"/>
</dbReference>
<name>A0A940MYG3_9PROT</name>
<protein>
    <recommendedName>
        <fullName evidence="2">Ribosomal silencing factor RsfS</fullName>
    </recommendedName>
</protein>
<evidence type="ECO:0000256" key="1">
    <source>
        <dbReference type="ARBA" id="ARBA00010574"/>
    </source>
</evidence>
<dbReference type="InterPro" id="IPR043519">
    <property type="entry name" value="NT_sf"/>
</dbReference>
<organism evidence="4 5">
    <name type="scientific">Roseomonas indoligenes</name>
    <dbReference type="NCBI Taxonomy" id="2820811"/>
    <lineage>
        <taxon>Bacteria</taxon>
        <taxon>Pseudomonadati</taxon>
        <taxon>Pseudomonadota</taxon>
        <taxon>Alphaproteobacteria</taxon>
        <taxon>Acetobacterales</taxon>
        <taxon>Roseomonadaceae</taxon>
        <taxon>Roseomonas</taxon>
    </lineage>
</organism>
<dbReference type="EMBL" id="JAGIZA010000010">
    <property type="protein sequence ID" value="MBP0494451.1"/>
    <property type="molecule type" value="Genomic_DNA"/>
</dbReference>
<dbReference type="GO" id="GO:0042256">
    <property type="term" value="P:cytosolic ribosome assembly"/>
    <property type="evidence" value="ECO:0007669"/>
    <property type="project" value="UniProtKB-UniRule"/>
</dbReference>
<dbReference type="GO" id="GO:0017148">
    <property type="term" value="P:negative regulation of translation"/>
    <property type="evidence" value="ECO:0007669"/>
    <property type="project" value="UniProtKB-UniRule"/>
</dbReference>
<dbReference type="Proteomes" id="UP000677537">
    <property type="component" value="Unassembled WGS sequence"/>
</dbReference>
<comment type="function">
    <text evidence="2">Functions as a ribosomal silencing factor. Interacts with ribosomal protein uL14 (rplN), blocking formation of intersubunit bridge B8. Prevents association of the 30S and 50S ribosomal subunits and the formation of functional ribosomes, thus repressing translation.</text>
</comment>
<evidence type="ECO:0000313" key="5">
    <source>
        <dbReference type="Proteomes" id="UP000677537"/>
    </source>
</evidence>
<keyword evidence="2" id="KW-0963">Cytoplasm</keyword>
<keyword evidence="5" id="KW-1185">Reference proteome</keyword>
<dbReference type="PANTHER" id="PTHR21043:SF0">
    <property type="entry name" value="MITOCHONDRIAL ASSEMBLY OF RIBOSOMAL LARGE SUBUNIT PROTEIN 1"/>
    <property type="match status" value="1"/>
</dbReference>
<comment type="subcellular location">
    <subcellularLocation>
        <location evidence="2">Cytoplasm</location>
    </subcellularLocation>
</comment>
<dbReference type="Gene3D" id="3.30.460.10">
    <property type="entry name" value="Beta Polymerase, domain 2"/>
    <property type="match status" value="1"/>
</dbReference>